<feature type="domain" description="T2SS protein K second SAM-like" evidence="2">
    <location>
        <begin position="182"/>
        <end position="239"/>
    </location>
</feature>
<dbReference type="SUPFAM" id="SSF54523">
    <property type="entry name" value="Pili subunits"/>
    <property type="match status" value="1"/>
</dbReference>
<dbReference type="InterPro" id="IPR005628">
    <property type="entry name" value="GspK"/>
</dbReference>
<keyword evidence="1" id="KW-0813">Transport</keyword>
<keyword evidence="1" id="KW-0997">Cell inner membrane</keyword>
<dbReference type="Gene3D" id="1.10.40.60">
    <property type="entry name" value="EpsJ-like"/>
    <property type="match status" value="1"/>
</dbReference>
<reference evidence="3 4" key="1">
    <citation type="submission" date="2019-09" db="EMBL/GenBank/DDBJ databases">
        <authorList>
            <person name="Chandra G."/>
            <person name="Truman W A."/>
        </authorList>
    </citation>
    <scope>NUCLEOTIDE SEQUENCE [LARGE SCALE GENOMIC DNA]</scope>
    <source>
        <strain evidence="3">PS691</strain>
    </source>
</reference>
<evidence type="ECO:0000256" key="1">
    <source>
        <dbReference type="PIRNR" id="PIRNR002786"/>
    </source>
</evidence>
<comment type="subcellular location">
    <subcellularLocation>
        <location evidence="1">Cell inner membrane</location>
    </subcellularLocation>
</comment>
<dbReference type="PIRSF" id="PIRSF002786">
    <property type="entry name" value="XcpX"/>
    <property type="match status" value="1"/>
</dbReference>
<dbReference type="AlphaFoldDB" id="A0A5E7CAI3"/>
<dbReference type="OrthoDB" id="5293133at2"/>
<evidence type="ECO:0000313" key="3">
    <source>
        <dbReference type="EMBL" id="VVN97054.1"/>
    </source>
</evidence>
<dbReference type="PANTHER" id="PTHR38831">
    <property type="entry name" value="TYPE II SECRETION SYSTEM PROTEIN K"/>
    <property type="match status" value="1"/>
</dbReference>
<dbReference type="InterPro" id="IPR038072">
    <property type="entry name" value="GspK_central_sf"/>
</dbReference>
<evidence type="ECO:0000259" key="2">
    <source>
        <dbReference type="Pfam" id="PF03934"/>
    </source>
</evidence>
<keyword evidence="1" id="KW-0472">Membrane</keyword>
<gene>
    <name evidence="3" type="ORF">PS691_02325</name>
</gene>
<protein>
    <recommendedName>
        <fullName evidence="1">Type II secretion system protein K</fullName>
    </recommendedName>
</protein>
<dbReference type="GO" id="GO:0005886">
    <property type="term" value="C:plasma membrane"/>
    <property type="evidence" value="ECO:0007669"/>
    <property type="project" value="UniProtKB-SubCell"/>
</dbReference>
<sequence>MIIRQRGVALISVLLIMSLALLVTAGMLRSHRLVLQISAQQLHQMHVRQLGFSAEAWALQLLRNPELDEQKTVNLAQEWARSKPPFEAQNGDIQVSIEDLAGRFNLNTLFNNGQIDQVTLERWSRLLAQLKIPPLDLQAMQTSSPAGGLSELSQLRLLPGVDGEVLRRLQPWIALLPRDASLNINTAPALLLMTLEGMTPSIAEVFVSQRPAQGYRSAQAFTQDPLLSGLGLSSHGLGVSSRWFRITVQVALGQSHLRLVTDVERDLKSRQLTIVQRRLLAPLESDISR</sequence>
<dbReference type="Proteomes" id="UP000337909">
    <property type="component" value="Unassembled WGS sequence"/>
</dbReference>
<dbReference type="RefSeq" id="WP_150642338.1">
    <property type="nucleotide sequence ID" value="NZ_CABVHQ010000019.1"/>
</dbReference>
<dbReference type="Gene3D" id="3.30.1300.30">
    <property type="entry name" value="GSPII I/J protein-like"/>
    <property type="match status" value="1"/>
</dbReference>
<name>A0A5E7CAI3_PSEFL</name>
<accession>A0A5E7CAI3</accession>
<evidence type="ECO:0000313" key="4">
    <source>
        <dbReference type="Proteomes" id="UP000337909"/>
    </source>
</evidence>
<dbReference type="Pfam" id="PF03934">
    <property type="entry name" value="T2SSK"/>
    <property type="match status" value="1"/>
</dbReference>
<dbReference type="PANTHER" id="PTHR38831:SF1">
    <property type="entry name" value="TYPE II SECRETION SYSTEM PROTEIN K-RELATED"/>
    <property type="match status" value="1"/>
</dbReference>
<organism evidence="3 4">
    <name type="scientific">Pseudomonas fluorescens</name>
    <dbReference type="NCBI Taxonomy" id="294"/>
    <lineage>
        <taxon>Bacteria</taxon>
        <taxon>Pseudomonadati</taxon>
        <taxon>Pseudomonadota</taxon>
        <taxon>Gammaproteobacteria</taxon>
        <taxon>Pseudomonadales</taxon>
        <taxon>Pseudomonadaceae</taxon>
        <taxon>Pseudomonas</taxon>
    </lineage>
</organism>
<dbReference type="EMBL" id="CABVHQ010000019">
    <property type="protein sequence ID" value="VVN97054.1"/>
    <property type="molecule type" value="Genomic_DNA"/>
</dbReference>
<comment type="similarity">
    <text evidence="1">Belongs to the GSP K family.</text>
</comment>
<dbReference type="GO" id="GO:0009306">
    <property type="term" value="P:protein secretion"/>
    <property type="evidence" value="ECO:0007669"/>
    <property type="project" value="InterPro"/>
</dbReference>
<dbReference type="InterPro" id="IPR049179">
    <property type="entry name" value="T2SSK_SAM-like_2nd"/>
</dbReference>
<proteinExistence type="inferred from homology"/>
<dbReference type="SUPFAM" id="SSF158544">
    <property type="entry name" value="GspK insert domain-like"/>
    <property type="match status" value="2"/>
</dbReference>
<dbReference type="InterPro" id="IPR045584">
    <property type="entry name" value="Pilin-like"/>
</dbReference>
<keyword evidence="1" id="KW-1003">Cell membrane</keyword>
<dbReference type="NCBIfam" id="NF037980">
    <property type="entry name" value="T2SS_GspK"/>
    <property type="match status" value="1"/>
</dbReference>